<dbReference type="NCBIfam" id="TIGR00787">
    <property type="entry name" value="dctP"/>
    <property type="match status" value="1"/>
</dbReference>
<keyword evidence="2 4" id="KW-0732">Signal</keyword>
<dbReference type="CDD" id="cd13671">
    <property type="entry name" value="PBP2_TRAP_SBP_like_3"/>
    <property type="match status" value="1"/>
</dbReference>
<protein>
    <submittedName>
        <fullName evidence="5">Tripartite ATP-independent transporter DctP family solute receptor</fullName>
    </submittedName>
</protein>
<dbReference type="GO" id="GO:0055085">
    <property type="term" value="P:transmembrane transport"/>
    <property type="evidence" value="ECO:0007669"/>
    <property type="project" value="InterPro"/>
</dbReference>
<keyword evidence="5" id="KW-0675">Receptor</keyword>
<comment type="caution">
    <text evidence="5">The sequence shown here is derived from an EMBL/GenBank/DDBJ whole genome shotgun (WGS) entry which is preliminary data.</text>
</comment>
<dbReference type="Gene3D" id="3.40.190.170">
    <property type="entry name" value="Bacterial extracellular solute-binding protein, family 7"/>
    <property type="match status" value="1"/>
</dbReference>
<dbReference type="RefSeq" id="WP_134078838.1">
    <property type="nucleotide sequence ID" value="NZ_SOEB01000020.1"/>
</dbReference>
<dbReference type="PROSITE" id="PS51257">
    <property type="entry name" value="PROKAR_LIPOPROTEIN"/>
    <property type="match status" value="1"/>
</dbReference>
<dbReference type="PANTHER" id="PTHR33376:SF2">
    <property type="entry name" value="DICARBOXYLATE-BINDING PERIPLASMIC PROTEIN"/>
    <property type="match status" value="1"/>
</dbReference>
<reference evidence="5 6" key="1">
    <citation type="submission" date="2019-03" db="EMBL/GenBank/DDBJ databases">
        <title>Genomic Encyclopedia of Type Strains, Phase IV (KMG-IV): sequencing the most valuable type-strain genomes for metagenomic binning, comparative biology and taxonomic classification.</title>
        <authorList>
            <person name="Goeker M."/>
        </authorList>
    </citation>
    <scope>NUCLEOTIDE SEQUENCE [LARGE SCALE GENOMIC DNA]</scope>
    <source>
        <strain evidence="5 6">JA181</strain>
    </source>
</reference>
<dbReference type="EMBL" id="SOEB01000020">
    <property type="protein sequence ID" value="TDX25414.1"/>
    <property type="molecule type" value="Genomic_DNA"/>
</dbReference>
<feature type="signal peptide" evidence="4">
    <location>
        <begin position="1"/>
        <end position="27"/>
    </location>
</feature>
<dbReference type="InterPro" id="IPR004682">
    <property type="entry name" value="TRAP_DctP"/>
</dbReference>
<dbReference type="AlphaFoldDB" id="A0A4R8FH97"/>
<dbReference type="GO" id="GO:0030288">
    <property type="term" value="C:outer membrane-bounded periplasmic space"/>
    <property type="evidence" value="ECO:0007669"/>
    <property type="project" value="InterPro"/>
</dbReference>
<dbReference type="FunFam" id="3.40.190.170:FF:000001">
    <property type="entry name" value="TRAP dicarboxylate transporter, DctP subunit"/>
    <property type="match status" value="1"/>
</dbReference>
<comment type="subcellular location">
    <subcellularLocation>
        <location evidence="1">Periplasm</location>
    </subcellularLocation>
</comment>
<keyword evidence="3" id="KW-0574">Periplasm</keyword>
<sequence>MTHLKSLAALLASAAFATVALAPAALACERTLRSSDTHPEGYPTVEAVQYMGKLLEERTGGALCIEVFHSAQLGEEKDTIEQTQFGVIDMNRVSLGPFNNMIPETQVPSLPYIFRSVEHMHHVMDGPIGDEILAAFADHDLIGLAFYDAGARSFYNSQHPIQAMSDLKGMKFRVMQSDLFVDMVDALGANATPMPYGEVYSSIQTGVIDGAENNWPSYDSSGHFEVARHYTLDQHLIVPEVLVISKKTWDGLSDEDRQAVRAAAKDSVPHMRELWAAREAESEAKMREAGVEIVTGIDKTPFIEAMVPVYEKYVTSDKLKDMVTRIQATE</sequence>
<name>A0A4R8FH97_9RHOB</name>
<evidence type="ECO:0000313" key="6">
    <source>
        <dbReference type="Proteomes" id="UP000295484"/>
    </source>
</evidence>
<evidence type="ECO:0000256" key="4">
    <source>
        <dbReference type="SAM" id="SignalP"/>
    </source>
</evidence>
<evidence type="ECO:0000313" key="5">
    <source>
        <dbReference type="EMBL" id="TDX25414.1"/>
    </source>
</evidence>
<evidence type="ECO:0000256" key="1">
    <source>
        <dbReference type="ARBA" id="ARBA00004418"/>
    </source>
</evidence>
<dbReference type="InterPro" id="IPR038404">
    <property type="entry name" value="TRAP_DctP_sf"/>
</dbReference>
<evidence type="ECO:0000256" key="3">
    <source>
        <dbReference type="ARBA" id="ARBA00022764"/>
    </source>
</evidence>
<dbReference type="PANTHER" id="PTHR33376">
    <property type="match status" value="1"/>
</dbReference>
<organism evidence="5 6">
    <name type="scientific">Rhodovulum visakhapatnamense</name>
    <dbReference type="NCBI Taxonomy" id="364297"/>
    <lineage>
        <taxon>Bacteria</taxon>
        <taxon>Pseudomonadati</taxon>
        <taxon>Pseudomonadota</taxon>
        <taxon>Alphaproteobacteria</taxon>
        <taxon>Rhodobacterales</taxon>
        <taxon>Paracoccaceae</taxon>
        <taxon>Rhodovulum</taxon>
    </lineage>
</organism>
<dbReference type="Pfam" id="PF03480">
    <property type="entry name" value="DctP"/>
    <property type="match status" value="1"/>
</dbReference>
<evidence type="ECO:0000256" key="2">
    <source>
        <dbReference type="ARBA" id="ARBA00022729"/>
    </source>
</evidence>
<gene>
    <name evidence="5" type="ORF">EV657_12049</name>
</gene>
<dbReference type="PIRSF" id="PIRSF006470">
    <property type="entry name" value="DctB"/>
    <property type="match status" value="1"/>
</dbReference>
<accession>A0A4R8FH97</accession>
<dbReference type="GO" id="GO:0030246">
    <property type="term" value="F:carbohydrate binding"/>
    <property type="evidence" value="ECO:0007669"/>
    <property type="project" value="TreeGrafter"/>
</dbReference>
<feature type="chain" id="PRO_5020588738" evidence="4">
    <location>
        <begin position="28"/>
        <end position="330"/>
    </location>
</feature>
<dbReference type="Proteomes" id="UP000295484">
    <property type="component" value="Unassembled WGS sequence"/>
</dbReference>
<dbReference type="NCBIfam" id="NF037995">
    <property type="entry name" value="TRAP_S1"/>
    <property type="match status" value="1"/>
</dbReference>
<dbReference type="InterPro" id="IPR018389">
    <property type="entry name" value="DctP_fam"/>
</dbReference>
<proteinExistence type="predicted"/>